<evidence type="ECO:0000256" key="7">
    <source>
        <dbReference type="RuleBase" id="RU003345"/>
    </source>
</evidence>
<dbReference type="Gene3D" id="3.40.605.10">
    <property type="entry name" value="Aldehyde Dehydrogenase, Chain A, domain 1"/>
    <property type="match status" value="1"/>
</dbReference>
<dbReference type="PROSITE" id="PS00070">
    <property type="entry name" value="ALDEHYDE_DEHYDR_CYS"/>
    <property type="match status" value="1"/>
</dbReference>
<feature type="domain" description="Aldehyde dehydrogenase" evidence="8">
    <location>
        <begin position="18"/>
        <end position="441"/>
    </location>
</feature>
<dbReference type="InterPro" id="IPR029510">
    <property type="entry name" value="Ald_DH_CS_GLU"/>
</dbReference>
<dbReference type="SUPFAM" id="SSF53720">
    <property type="entry name" value="ALDH-like"/>
    <property type="match status" value="1"/>
</dbReference>
<evidence type="ECO:0000313" key="9">
    <source>
        <dbReference type="EMBL" id="PHK97283.1"/>
    </source>
</evidence>
<evidence type="ECO:0000313" key="10">
    <source>
        <dbReference type="Proteomes" id="UP000226437"/>
    </source>
</evidence>
<dbReference type="PANTHER" id="PTHR43570:SF20">
    <property type="entry name" value="ALDEHYDE DEHYDROGENASE ALDX-RELATED"/>
    <property type="match status" value="1"/>
</dbReference>
<reference evidence="9 10" key="1">
    <citation type="submission" date="2017-10" db="EMBL/GenBank/DDBJ databases">
        <title>The draft genome sequence of Lewinella marina KCTC 32374.</title>
        <authorList>
            <person name="Wang K."/>
        </authorList>
    </citation>
    <scope>NUCLEOTIDE SEQUENCE [LARGE SCALE GENOMIC DNA]</scope>
    <source>
        <strain evidence="9 10">MKG-38</strain>
    </source>
</reference>
<dbReference type="Proteomes" id="UP000226437">
    <property type="component" value="Unassembled WGS sequence"/>
</dbReference>
<dbReference type="InterPro" id="IPR016160">
    <property type="entry name" value="Ald_DH_CS_CYS"/>
</dbReference>
<feature type="active site" evidence="5">
    <location>
        <position position="252"/>
    </location>
</feature>
<dbReference type="PROSITE" id="PS00687">
    <property type="entry name" value="ALDEHYDE_DEHYDR_GLU"/>
    <property type="match status" value="1"/>
</dbReference>
<accession>A0A2G0CBD3</accession>
<dbReference type="InterPro" id="IPR016161">
    <property type="entry name" value="Ald_DH/histidinol_DH"/>
</dbReference>
<dbReference type="InterPro" id="IPR016163">
    <property type="entry name" value="Ald_DH_C"/>
</dbReference>
<dbReference type="EMBL" id="PDLO01000010">
    <property type="protein sequence ID" value="PHK97283.1"/>
    <property type="molecule type" value="Genomic_DNA"/>
</dbReference>
<gene>
    <name evidence="9" type="ORF">CGL56_17035</name>
</gene>
<evidence type="ECO:0000256" key="3">
    <source>
        <dbReference type="ARBA" id="ARBA00023027"/>
    </source>
</evidence>
<name>A0A2G0CBD3_9BACT</name>
<evidence type="ECO:0000256" key="4">
    <source>
        <dbReference type="PIRNR" id="PIRNR036492"/>
    </source>
</evidence>
<dbReference type="InterPro" id="IPR015590">
    <property type="entry name" value="Aldehyde_DH_dom"/>
</dbReference>
<dbReference type="OrthoDB" id="9762913at2"/>
<dbReference type="GO" id="GO:0004029">
    <property type="term" value="F:aldehyde dehydrogenase (NAD+) activity"/>
    <property type="evidence" value="ECO:0007669"/>
    <property type="project" value="TreeGrafter"/>
</dbReference>
<evidence type="ECO:0000256" key="6">
    <source>
        <dbReference type="PROSITE-ProRule" id="PRU10007"/>
    </source>
</evidence>
<evidence type="ECO:0000256" key="1">
    <source>
        <dbReference type="ARBA" id="ARBA00009986"/>
    </source>
</evidence>
<organism evidence="9 10">
    <name type="scientific">Neolewinella marina</name>
    <dbReference type="NCBI Taxonomy" id="438751"/>
    <lineage>
        <taxon>Bacteria</taxon>
        <taxon>Pseudomonadati</taxon>
        <taxon>Bacteroidota</taxon>
        <taxon>Saprospiria</taxon>
        <taxon>Saprospirales</taxon>
        <taxon>Lewinellaceae</taxon>
        <taxon>Neolewinella</taxon>
    </lineage>
</organism>
<evidence type="ECO:0000256" key="2">
    <source>
        <dbReference type="ARBA" id="ARBA00023002"/>
    </source>
</evidence>
<dbReference type="InterPro" id="IPR016162">
    <property type="entry name" value="Ald_DH_N"/>
</dbReference>
<dbReference type="GO" id="GO:0006081">
    <property type="term" value="P:aldehyde metabolic process"/>
    <property type="evidence" value="ECO:0007669"/>
    <property type="project" value="InterPro"/>
</dbReference>
<dbReference type="Pfam" id="PF00171">
    <property type="entry name" value="Aldedh"/>
    <property type="match status" value="1"/>
</dbReference>
<comment type="caution">
    <text evidence="9">The sequence shown here is derived from an EMBL/GenBank/DDBJ whole genome shotgun (WGS) entry which is preliminary data.</text>
</comment>
<feature type="active site" evidence="5 6">
    <location>
        <position position="218"/>
    </location>
</feature>
<proteinExistence type="inferred from homology"/>
<protein>
    <recommendedName>
        <fullName evidence="4">Aldehyde dehydrogenase</fullName>
    </recommendedName>
</protein>
<dbReference type="AlphaFoldDB" id="A0A2G0CBD3"/>
<dbReference type="GO" id="GO:0005737">
    <property type="term" value="C:cytoplasm"/>
    <property type="evidence" value="ECO:0007669"/>
    <property type="project" value="TreeGrafter"/>
</dbReference>
<comment type="similarity">
    <text evidence="1 4 7">Belongs to the aldehyde dehydrogenase family.</text>
</comment>
<evidence type="ECO:0000256" key="5">
    <source>
        <dbReference type="PIRSR" id="PIRSR036492-1"/>
    </source>
</evidence>
<keyword evidence="3" id="KW-0520">NAD</keyword>
<dbReference type="InterPro" id="IPR012394">
    <property type="entry name" value="Aldehyde_DH_NAD(P)"/>
</dbReference>
<keyword evidence="10" id="KW-1185">Reference proteome</keyword>
<keyword evidence="2 4" id="KW-0560">Oxidoreductase</keyword>
<dbReference type="PIRSF" id="PIRSF036492">
    <property type="entry name" value="ALDH"/>
    <property type="match status" value="1"/>
</dbReference>
<dbReference type="PANTHER" id="PTHR43570">
    <property type="entry name" value="ALDEHYDE DEHYDROGENASE"/>
    <property type="match status" value="1"/>
</dbReference>
<dbReference type="FunFam" id="3.40.309.10:FF:000003">
    <property type="entry name" value="Aldehyde dehydrogenase"/>
    <property type="match status" value="1"/>
</dbReference>
<evidence type="ECO:0000259" key="8">
    <source>
        <dbReference type="Pfam" id="PF00171"/>
    </source>
</evidence>
<sequence>MDTARPPLPYHDLLAQQRSRAPALARSSVDERKAKLERIATYLGNDDHRQRLVRALSSDLGKPAVESLLSEVGAVHGHIKYICQHLQRWMEPRRVATPLSMAGTVNYIYYEPKGCVLILSPWNYPFNLAVVPLLYAMAAGCPVVLKPSEASPATTAYLKRMVEELYDPHEVTVVEGEADTAAALTRLPFDHIFFTGSPAVGKKVMAAAAENLSSVTLELGGKSPCVVAPDVDIHKSARNVAWGKFFNAGQTCTAPDYLLVHESIAANYVRALTEALHDYYGSDPRASNSLARIVNRRQHDHLSGLLAEALTAGATTAAGGQHDAADRYFAPTILTRVTPAMRIMREEIFGPILPVLTYRTPEEALAVIHGLPKPLAFYLQANDRNFIRRFLAETSAGGTMVNEFFLSQGNPALPFGGVNNSGIGKSFGYHGWVGFCNERSVLERKFFDLSVVYPPYTDRVRRLVERLHRWL</sequence>
<dbReference type="Gene3D" id="3.40.309.10">
    <property type="entry name" value="Aldehyde Dehydrogenase, Chain A, domain 2"/>
    <property type="match status" value="1"/>
</dbReference>